<name>A0AC35FEA9_9BILA</name>
<dbReference type="Proteomes" id="UP000887580">
    <property type="component" value="Unplaced"/>
</dbReference>
<proteinExistence type="predicted"/>
<evidence type="ECO:0000313" key="1">
    <source>
        <dbReference type="Proteomes" id="UP000887580"/>
    </source>
</evidence>
<sequence length="367" mass="42095">MFNFNPQHSNYSSSIAKASAWRYNVSESSFWEKFEGNSDICETIQNTFAFLTQPLSQEEADFPLAYGMLKRLKVFEQCFPNIHIFVSQKVQYCGPQIPSIVLSCIHKLTERKHPWRYYQYLSGVDLPLKTNLEMVRIFKALNGTFNAEVTELNKGRYVNKGIPPLPLWKSSLSSTFSRASANVIATHPKVYELLQFLLKTDCPDESLWATIAGNPDYIQMPGGFSSSEMYVKIKSDVSGPNKVNISAQPATWPPNSFPLHTYYISRFQVWDGINERGDRNTCAGTWTSGSCVYGVGDLPRLLIRPELIAHKLYLERHPAAFFCLYEKIRERALDYANQKRFNASNYEQLPQVQLSKGKSIDYVRFYF</sequence>
<accession>A0AC35FEA9</accession>
<dbReference type="WBParaSite" id="PS1159_v2.g16636.t1">
    <property type="protein sequence ID" value="PS1159_v2.g16636.t1"/>
    <property type="gene ID" value="PS1159_v2.g16636"/>
</dbReference>
<evidence type="ECO:0000313" key="2">
    <source>
        <dbReference type="WBParaSite" id="PS1159_v2.g16636.t1"/>
    </source>
</evidence>
<protein>
    <submittedName>
        <fullName evidence="2">Uncharacterized protein</fullName>
    </submittedName>
</protein>
<organism evidence="1 2">
    <name type="scientific">Panagrolaimus sp. PS1159</name>
    <dbReference type="NCBI Taxonomy" id="55785"/>
    <lineage>
        <taxon>Eukaryota</taxon>
        <taxon>Metazoa</taxon>
        <taxon>Ecdysozoa</taxon>
        <taxon>Nematoda</taxon>
        <taxon>Chromadorea</taxon>
        <taxon>Rhabditida</taxon>
        <taxon>Tylenchina</taxon>
        <taxon>Panagrolaimomorpha</taxon>
        <taxon>Panagrolaimoidea</taxon>
        <taxon>Panagrolaimidae</taxon>
        <taxon>Panagrolaimus</taxon>
    </lineage>
</organism>
<reference evidence="2" key="1">
    <citation type="submission" date="2022-11" db="UniProtKB">
        <authorList>
            <consortium name="WormBaseParasite"/>
        </authorList>
    </citation>
    <scope>IDENTIFICATION</scope>
</reference>